<dbReference type="AlphaFoldDB" id="A0ABD6B7E4"/>
<dbReference type="Proteomes" id="UP001597111">
    <property type="component" value="Unassembled WGS sequence"/>
</dbReference>
<evidence type="ECO:0000313" key="2">
    <source>
        <dbReference type="EMBL" id="MFD1526829.1"/>
    </source>
</evidence>
<comment type="caution">
    <text evidence="2">The sequence shown here is derived from an EMBL/GenBank/DDBJ whole genome shotgun (WGS) entry which is preliminary data.</text>
</comment>
<proteinExistence type="predicted"/>
<dbReference type="EMBL" id="JBHUDH010000121">
    <property type="protein sequence ID" value="MFD1526829.1"/>
    <property type="molecule type" value="Genomic_DNA"/>
</dbReference>
<feature type="transmembrane region" description="Helical" evidence="1">
    <location>
        <begin position="165"/>
        <end position="185"/>
    </location>
</feature>
<dbReference type="RefSeq" id="WP_379732678.1">
    <property type="nucleotide sequence ID" value="NZ_JBHSWZ010000404.1"/>
</dbReference>
<sequence length="199" mass="20410">MALADTVSTVFAPELFVLLATLLLVGYERRNALDAKPLAARLGIVAGAWVLAFAVYQGGPAALGTGVPGGDDFFAALGLIVAFAGIALAWRQFDWGALVPPYAVLLIATSVLHLVVVPLWDASSHVIYAAVPAGALVAADRRFAPLLLVAPLLVWSRVATGAHTVGEAVGGLLVAGVVLTGAFALDRLPGEDGPEIDPL</sequence>
<evidence type="ECO:0000256" key="1">
    <source>
        <dbReference type="SAM" id="Phobius"/>
    </source>
</evidence>
<feature type="transmembrane region" description="Helical" evidence="1">
    <location>
        <begin position="73"/>
        <end position="90"/>
    </location>
</feature>
<feature type="transmembrane region" description="Helical" evidence="1">
    <location>
        <begin position="102"/>
        <end position="120"/>
    </location>
</feature>
<keyword evidence="3" id="KW-1185">Reference proteome</keyword>
<feature type="transmembrane region" description="Helical" evidence="1">
    <location>
        <begin position="38"/>
        <end position="58"/>
    </location>
</feature>
<reference evidence="2 3" key="1">
    <citation type="journal article" date="2019" name="Int. J. Syst. Evol. Microbiol.">
        <title>The Global Catalogue of Microorganisms (GCM) 10K type strain sequencing project: providing services to taxonomists for standard genome sequencing and annotation.</title>
        <authorList>
            <consortium name="The Broad Institute Genomics Platform"/>
            <consortium name="The Broad Institute Genome Sequencing Center for Infectious Disease"/>
            <person name="Wu L."/>
            <person name="Ma J."/>
        </authorList>
    </citation>
    <scope>NUCLEOTIDE SEQUENCE [LARGE SCALE GENOMIC DNA]</scope>
    <source>
        <strain evidence="2 3">CGMCC 1.12285</strain>
    </source>
</reference>
<name>A0ABD6B7E4_9EURY</name>
<accession>A0ABD6B7E4</accession>
<feature type="transmembrane region" description="Helical" evidence="1">
    <location>
        <begin position="126"/>
        <end position="153"/>
    </location>
</feature>
<evidence type="ECO:0008006" key="4">
    <source>
        <dbReference type="Google" id="ProtNLM"/>
    </source>
</evidence>
<keyword evidence="1" id="KW-0472">Membrane</keyword>
<evidence type="ECO:0000313" key="3">
    <source>
        <dbReference type="Proteomes" id="UP001597111"/>
    </source>
</evidence>
<keyword evidence="1" id="KW-1133">Transmembrane helix</keyword>
<gene>
    <name evidence="2" type="ORF">ACFR9S_11070</name>
</gene>
<organism evidence="2 3">
    <name type="scientific">Halolamina salina</name>
    <dbReference type="NCBI Taxonomy" id="1220023"/>
    <lineage>
        <taxon>Archaea</taxon>
        <taxon>Methanobacteriati</taxon>
        <taxon>Methanobacteriota</taxon>
        <taxon>Stenosarchaea group</taxon>
        <taxon>Halobacteria</taxon>
        <taxon>Halobacteriales</taxon>
        <taxon>Haloferacaceae</taxon>
    </lineage>
</organism>
<protein>
    <recommendedName>
        <fullName evidence="4">PAP2 superfamily protein</fullName>
    </recommendedName>
</protein>
<keyword evidence="1" id="KW-0812">Transmembrane</keyword>
<feature type="transmembrane region" description="Helical" evidence="1">
    <location>
        <begin position="6"/>
        <end position="26"/>
    </location>
</feature>